<feature type="region of interest" description="Disordered" evidence="8">
    <location>
        <begin position="1"/>
        <end position="29"/>
    </location>
</feature>
<evidence type="ECO:0000256" key="5">
    <source>
        <dbReference type="ARBA" id="ARBA00040665"/>
    </source>
</evidence>
<comment type="function">
    <text evidence="6">Axonemal protein which is implicated in axonemal and/or peri-axonemal structure assembly and regulates flagellum assembly and beating and therefore sperm motility.</text>
</comment>
<dbReference type="InterPro" id="IPR019734">
    <property type="entry name" value="TPR_rpt"/>
</dbReference>
<dbReference type="PANTHER" id="PTHR46630:SF1">
    <property type="entry name" value="TETRATRICOPEPTIDE REPEAT PROTEIN 29"/>
    <property type="match status" value="1"/>
</dbReference>
<reference evidence="9" key="2">
    <citation type="submission" date="2025-08" db="UniProtKB">
        <authorList>
            <consortium name="Ensembl"/>
        </authorList>
    </citation>
    <scope>IDENTIFICATION</scope>
</reference>
<organism evidence="9 10">
    <name type="scientific">Gasterosteus aculeatus aculeatus</name>
    <name type="common">three-spined stickleback</name>
    <dbReference type="NCBI Taxonomy" id="481459"/>
    <lineage>
        <taxon>Eukaryota</taxon>
        <taxon>Metazoa</taxon>
        <taxon>Chordata</taxon>
        <taxon>Craniata</taxon>
        <taxon>Vertebrata</taxon>
        <taxon>Euteleostomi</taxon>
        <taxon>Actinopterygii</taxon>
        <taxon>Neopterygii</taxon>
        <taxon>Teleostei</taxon>
        <taxon>Neoteleostei</taxon>
        <taxon>Acanthomorphata</taxon>
        <taxon>Eupercaria</taxon>
        <taxon>Perciformes</taxon>
        <taxon>Cottioidei</taxon>
        <taxon>Gasterosteales</taxon>
        <taxon>Gasterosteidae</taxon>
        <taxon>Gasterosteus</taxon>
    </lineage>
</organism>
<dbReference type="PANTHER" id="PTHR46630">
    <property type="entry name" value="TETRATRICOPEPTIDE REPEAT PROTEIN 29"/>
    <property type="match status" value="1"/>
</dbReference>
<keyword evidence="2" id="KW-0963">Cytoplasm</keyword>
<evidence type="ECO:0000256" key="7">
    <source>
        <dbReference type="PROSITE-ProRule" id="PRU00339"/>
    </source>
</evidence>
<evidence type="ECO:0000256" key="3">
    <source>
        <dbReference type="ARBA" id="ARBA00022737"/>
    </source>
</evidence>
<evidence type="ECO:0000256" key="2">
    <source>
        <dbReference type="ARBA" id="ARBA00022490"/>
    </source>
</evidence>
<reference evidence="9" key="3">
    <citation type="submission" date="2025-09" db="UniProtKB">
        <authorList>
            <consortium name="Ensembl"/>
        </authorList>
    </citation>
    <scope>IDENTIFICATION</scope>
</reference>
<dbReference type="SUPFAM" id="SSF48452">
    <property type="entry name" value="TPR-like"/>
    <property type="match status" value="1"/>
</dbReference>
<keyword evidence="10" id="KW-1185">Reference proteome</keyword>
<dbReference type="Proteomes" id="UP000007635">
    <property type="component" value="Chromosome VII"/>
</dbReference>
<dbReference type="SMART" id="SM00028">
    <property type="entry name" value="TPR"/>
    <property type="match status" value="3"/>
</dbReference>
<dbReference type="PROSITE" id="PS50005">
    <property type="entry name" value="TPR"/>
    <property type="match status" value="1"/>
</dbReference>
<evidence type="ECO:0000256" key="1">
    <source>
        <dbReference type="ARBA" id="ARBA00004496"/>
    </source>
</evidence>
<feature type="repeat" description="TPR" evidence="7">
    <location>
        <begin position="338"/>
        <end position="371"/>
    </location>
</feature>
<keyword evidence="3" id="KW-0677">Repeat</keyword>
<proteinExistence type="predicted"/>
<dbReference type="Gene3D" id="1.25.40.10">
    <property type="entry name" value="Tetratricopeptide repeat domain"/>
    <property type="match status" value="1"/>
</dbReference>
<accession>A0AAQ4R771</accession>
<reference evidence="9 10" key="1">
    <citation type="journal article" date="2021" name="G3 (Bethesda)">
        <title>Improved contiguity of the threespine stickleback genome using long-read sequencing.</title>
        <authorList>
            <person name="Nath S."/>
            <person name="Shaw D.E."/>
            <person name="White M.A."/>
        </authorList>
    </citation>
    <scope>NUCLEOTIDE SEQUENCE [LARGE SCALE GENOMIC DNA]</scope>
    <source>
        <strain evidence="9 10">Lake Benthic</strain>
    </source>
</reference>
<evidence type="ECO:0000256" key="6">
    <source>
        <dbReference type="ARBA" id="ARBA00044739"/>
    </source>
</evidence>
<dbReference type="AlphaFoldDB" id="A0AAQ4R771"/>
<dbReference type="InterPro" id="IPR011990">
    <property type="entry name" value="TPR-like_helical_dom_sf"/>
</dbReference>
<dbReference type="Ensembl" id="ENSGACT00000030198.1">
    <property type="protein sequence ID" value="ENSGACP00000059459.1"/>
    <property type="gene ID" value="ENSGACG00000018625.2"/>
</dbReference>
<sequence>MSRAADESERNRPEPPFTGRDFPRSRKLHEELCGSLMQANKRNGTGPPRPEDLSVGTRPLPVVMATPKLAQQQQRWKRARLVCALRTLKFDFRPMFSYSEKTITAMTRRKNRTEYSRMKQQQESLQTESVHILTQAETSRFRNSPKQNICVELLQGGYHRSFTEFFTLLDRDRVGRATPKPGLRTPLYRQRDKLETMLLHLRQAEQAENTCSWTAACDQRLLLGRYFSDPEDLWLSRHFYHRSADAERGGHSRPATEARARLAEIYLQLGELQQARQQAERCVRQADEGGWPLRLEARRTLWRVCSRLADAAQPAEALRLLHEGLRAAAESEDKRSESEASYRLGLTYQSAGDHDQAKKFFNSCIQISDELQDADWLGKSYKAMAASLESQGYTHEGLQLLEKLVVISRGSGREHALADSLMCLGHVYFKKSQYTTACEYFLQAHEVLSAVGDVSLLQESQVSLAMSRSRLSERETCHRPAPPAQPQGGKDNGVDPGHKRLFDG</sequence>
<evidence type="ECO:0000313" key="10">
    <source>
        <dbReference type="Proteomes" id="UP000007635"/>
    </source>
</evidence>
<comment type="subcellular location">
    <subcellularLocation>
        <location evidence="1">Cytoplasm</location>
    </subcellularLocation>
</comment>
<dbReference type="SUPFAM" id="SSF81901">
    <property type="entry name" value="HCP-like"/>
    <property type="match status" value="1"/>
</dbReference>
<keyword evidence="4 7" id="KW-0802">TPR repeat</keyword>
<protein>
    <recommendedName>
        <fullName evidence="5">Tetratricopeptide repeat protein 29</fullName>
    </recommendedName>
</protein>
<dbReference type="RefSeq" id="XP_040037953.1">
    <property type="nucleotide sequence ID" value="XM_040182019.1"/>
</dbReference>
<evidence type="ECO:0000313" key="9">
    <source>
        <dbReference type="Ensembl" id="ENSGACP00000059459.1"/>
    </source>
</evidence>
<evidence type="ECO:0000256" key="4">
    <source>
        <dbReference type="ARBA" id="ARBA00022803"/>
    </source>
</evidence>
<name>A0AAQ4R771_GASAC</name>
<dbReference type="GO" id="GO:0003341">
    <property type="term" value="P:cilium movement"/>
    <property type="evidence" value="ECO:0007669"/>
    <property type="project" value="TreeGrafter"/>
</dbReference>
<feature type="compositionally biased region" description="Basic and acidic residues" evidence="8">
    <location>
        <begin position="1"/>
        <end position="13"/>
    </location>
</feature>
<dbReference type="InterPro" id="IPR051476">
    <property type="entry name" value="Bac_ResReg_Asp_Phosphatase"/>
</dbReference>
<feature type="compositionally biased region" description="Basic and acidic residues" evidence="8">
    <location>
        <begin position="492"/>
        <end position="504"/>
    </location>
</feature>
<feature type="region of interest" description="Disordered" evidence="8">
    <location>
        <begin position="468"/>
        <end position="504"/>
    </location>
</feature>
<dbReference type="Pfam" id="PF13181">
    <property type="entry name" value="TPR_8"/>
    <property type="match status" value="2"/>
</dbReference>
<dbReference type="GeneID" id="120822387"/>
<dbReference type="GeneTree" id="ENSGT00390000008611"/>
<dbReference type="GO" id="GO:0005737">
    <property type="term" value="C:cytoplasm"/>
    <property type="evidence" value="ECO:0007669"/>
    <property type="project" value="UniProtKB-SubCell"/>
</dbReference>
<evidence type="ECO:0000256" key="8">
    <source>
        <dbReference type="SAM" id="MobiDB-lite"/>
    </source>
</evidence>
<dbReference type="GO" id="GO:0036126">
    <property type="term" value="C:sperm flagellum"/>
    <property type="evidence" value="ECO:0007669"/>
    <property type="project" value="TreeGrafter"/>
</dbReference>